<evidence type="ECO:0000256" key="1">
    <source>
        <dbReference type="ARBA" id="ARBA00001947"/>
    </source>
</evidence>
<comment type="similarity">
    <text evidence="2 6">Belongs to the zinc-containing alcohol dehydrogenase family.</text>
</comment>
<dbReference type="InterPro" id="IPR020843">
    <property type="entry name" value="ER"/>
</dbReference>
<keyword evidence="4 6" id="KW-0862">Zinc</keyword>
<dbReference type="SUPFAM" id="SSF50129">
    <property type="entry name" value="GroES-like"/>
    <property type="match status" value="1"/>
</dbReference>
<dbReference type="PANTHER" id="PTHR43161">
    <property type="entry name" value="SORBITOL DEHYDROGENASE"/>
    <property type="match status" value="1"/>
</dbReference>
<dbReference type="PANTHER" id="PTHR43161:SF23">
    <property type="entry name" value="(R,R)-BUTANEDIOL DEHYDROGENASE-RELATED"/>
    <property type="match status" value="1"/>
</dbReference>
<evidence type="ECO:0000256" key="5">
    <source>
        <dbReference type="ARBA" id="ARBA00023002"/>
    </source>
</evidence>
<comment type="caution">
    <text evidence="8">The sequence shown here is derived from an EMBL/GenBank/DDBJ whole genome shotgun (WGS) entry which is preliminary data.</text>
</comment>
<dbReference type="OrthoDB" id="3941538at2759"/>
<protein>
    <submittedName>
        <fullName evidence="8">Alcohol dehydrogenase</fullName>
    </submittedName>
</protein>
<dbReference type="Gene3D" id="3.90.180.10">
    <property type="entry name" value="Medium-chain alcohol dehydrogenases, catalytic domain"/>
    <property type="match status" value="1"/>
</dbReference>
<proteinExistence type="inferred from homology"/>
<comment type="cofactor">
    <cofactor evidence="1 6">
        <name>Zn(2+)</name>
        <dbReference type="ChEBI" id="CHEBI:29105"/>
    </cofactor>
</comment>
<dbReference type="Pfam" id="PF08240">
    <property type="entry name" value="ADH_N"/>
    <property type="match status" value="1"/>
</dbReference>
<dbReference type="GO" id="GO:0000721">
    <property type="term" value="F:(R,R)-butanediol dehydrogenase activity"/>
    <property type="evidence" value="ECO:0007669"/>
    <property type="project" value="TreeGrafter"/>
</dbReference>
<keyword evidence="3 6" id="KW-0479">Metal-binding</keyword>
<dbReference type="Pfam" id="PF00107">
    <property type="entry name" value="ADH_zinc_N"/>
    <property type="match status" value="1"/>
</dbReference>
<dbReference type="InterPro" id="IPR002328">
    <property type="entry name" value="ADH_Zn_CS"/>
</dbReference>
<reference evidence="8" key="2">
    <citation type="journal article" date="2023" name="IMA Fungus">
        <title>Comparative genomic study of the Penicillium genus elucidates a diverse pangenome and 15 lateral gene transfer events.</title>
        <authorList>
            <person name="Petersen C."/>
            <person name="Sorensen T."/>
            <person name="Nielsen M.R."/>
            <person name="Sondergaard T.E."/>
            <person name="Sorensen J.L."/>
            <person name="Fitzpatrick D.A."/>
            <person name="Frisvad J.C."/>
            <person name="Nielsen K.L."/>
        </authorList>
    </citation>
    <scope>NUCLEOTIDE SEQUENCE</scope>
    <source>
        <strain evidence="8">IBT 15544</strain>
    </source>
</reference>
<evidence type="ECO:0000259" key="7">
    <source>
        <dbReference type="SMART" id="SM00829"/>
    </source>
</evidence>
<dbReference type="InterPro" id="IPR011032">
    <property type="entry name" value="GroES-like_sf"/>
</dbReference>
<dbReference type="EMBL" id="JAPQKR010000013">
    <property type="protein sequence ID" value="KAJ5201874.1"/>
    <property type="molecule type" value="Genomic_DNA"/>
</dbReference>
<dbReference type="AlphaFoldDB" id="A0A9W9SXF5"/>
<evidence type="ECO:0000313" key="8">
    <source>
        <dbReference type="EMBL" id="KAJ5201874.1"/>
    </source>
</evidence>
<dbReference type="RefSeq" id="XP_058307790.1">
    <property type="nucleotide sequence ID" value="XM_058453599.1"/>
</dbReference>
<reference evidence="8" key="1">
    <citation type="submission" date="2022-12" db="EMBL/GenBank/DDBJ databases">
        <authorList>
            <person name="Petersen C."/>
        </authorList>
    </citation>
    <scope>NUCLEOTIDE SEQUENCE</scope>
    <source>
        <strain evidence="8">IBT 15544</strain>
    </source>
</reference>
<evidence type="ECO:0000256" key="6">
    <source>
        <dbReference type="RuleBase" id="RU361277"/>
    </source>
</evidence>
<gene>
    <name evidence="8" type="ORF">N7498_006537</name>
</gene>
<keyword evidence="5" id="KW-0560">Oxidoreductase</keyword>
<dbReference type="GO" id="GO:0005737">
    <property type="term" value="C:cytoplasm"/>
    <property type="evidence" value="ECO:0007669"/>
    <property type="project" value="TreeGrafter"/>
</dbReference>
<dbReference type="SMART" id="SM00829">
    <property type="entry name" value="PKS_ER"/>
    <property type="match status" value="1"/>
</dbReference>
<sequence length="354" mass="38661">MTAVRFHGRGDIRLDQLQEPQCGKGEVKMKPAFVGICGTDLHEYTSGPVLVPETKHPITGEKTPITMGHEFSGIIEEVGEDVKGLSRGQRAVVRPTIYDEKCTACKQGCRHCCKNIGFIGLSGYGGGMAHHIVAPAEHFYPLPDNVSLEMAALIEPLAVAWHAVNISPFKPTDSAMVLGGGPIGIGVIQVLKLQGAKNIVVVEPMENRQKLALDYGATHIFDPREVDIPEEALNVTEKKGIDVIFDTAGVEIALNGVIPACRVHGTIVNIAVWENRPALKVNDLTYKEVNYMGAALYDERSFKHVIEALSYGQLKPDKMITAKIRLGEAVEKGFQELLDHRDQHCKILIDAQTS</sequence>
<dbReference type="Proteomes" id="UP001150904">
    <property type="component" value="Unassembled WGS sequence"/>
</dbReference>
<dbReference type="CDD" id="cd08233">
    <property type="entry name" value="butanediol_DH_like"/>
    <property type="match status" value="1"/>
</dbReference>
<feature type="domain" description="Enoyl reductase (ER)" evidence="7">
    <location>
        <begin position="8"/>
        <end position="349"/>
    </location>
</feature>
<dbReference type="SUPFAM" id="SSF51735">
    <property type="entry name" value="NAD(P)-binding Rossmann-fold domains"/>
    <property type="match status" value="1"/>
</dbReference>
<dbReference type="GeneID" id="83180900"/>
<evidence type="ECO:0000256" key="4">
    <source>
        <dbReference type="ARBA" id="ARBA00022833"/>
    </source>
</evidence>
<organism evidence="8 9">
    <name type="scientific">Penicillium cinerascens</name>
    <dbReference type="NCBI Taxonomy" id="70096"/>
    <lineage>
        <taxon>Eukaryota</taxon>
        <taxon>Fungi</taxon>
        <taxon>Dikarya</taxon>
        <taxon>Ascomycota</taxon>
        <taxon>Pezizomycotina</taxon>
        <taxon>Eurotiomycetes</taxon>
        <taxon>Eurotiomycetidae</taxon>
        <taxon>Eurotiales</taxon>
        <taxon>Aspergillaceae</taxon>
        <taxon>Penicillium</taxon>
    </lineage>
</organism>
<name>A0A9W9SXF5_9EURO</name>
<dbReference type="PROSITE" id="PS00059">
    <property type="entry name" value="ADH_ZINC"/>
    <property type="match status" value="1"/>
</dbReference>
<accession>A0A9W9SXF5</accession>
<dbReference type="InterPro" id="IPR013154">
    <property type="entry name" value="ADH-like_N"/>
</dbReference>
<dbReference type="Gene3D" id="3.40.50.720">
    <property type="entry name" value="NAD(P)-binding Rossmann-like Domain"/>
    <property type="match status" value="1"/>
</dbReference>
<keyword evidence="9" id="KW-1185">Reference proteome</keyword>
<dbReference type="InterPro" id="IPR013149">
    <property type="entry name" value="ADH-like_C"/>
</dbReference>
<evidence type="ECO:0000256" key="3">
    <source>
        <dbReference type="ARBA" id="ARBA00022723"/>
    </source>
</evidence>
<evidence type="ECO:0000313" key="9">
    <source>
        <dbReference type="Proteomes" id="UP001150904"/>
    </source>
</evidence>
<dbReference type="InterPro" id="IPR036291">
    <property type="entry name" value="NAD(P)-bd_dom_sf"/>
</dbReference>
<dbReference type="GO" id="GO:0008270">
    <property type="term" value="F:zinc ion binding"/>
    <property type="evidence" value="ECO:0007669"/>
    <property type="project" value="InterPro"/>
</dbReference>
<dbReference type="GO" id="GO:0034079">
    <property type="term" value="P:butanediol biosynthetic process"/>
    <property type="evidence" value="ECO:0007669"/>
    <property type="project" value="TreeGrafter"/>
</dbReference>
<evidence type="ECO:0000256" key="2">
    <source>
        <dbReference type="ARBA" id="ARBA00008072"/>
    </source>
</evidence>